<dbReference type="Gene3D" id="1.20.1530.20">
    <property type="match status" value="1"/>
</dbReference>
<dbReference type="GO" id="GO:0055085">
    <property type="term" value="P:transmembrane transport"/>
    <property type="evidence" value="ECO:0007669"/>
    <property type="project" value="InterPro"/>
</dbReference>
<evidence type="ECO:0000256" key="5">
    <source>
        <dbReference type="ARBA" id="ARBA00022692"/>
    </source>
</evidence>
<keyword evidence="3" id="KW-0813">Transport</keyword>
<evidence type="ECO:0000256" key="8">
    <source>
        <dbReference type="SAM" id="Phobius"/>
    </source>
</evidence>
<dbReference type="EMBL" id="CP045702">
    <property type="protein sequence ID" value="QNE77684.1"/>
    <property type="molecule type" value="Genomic_DNA"/>
</dbReference>
<dbReference type="InterPro" id="IPR038770">
    <property type="entry name" value="Na+/solute_symporter_sf"/>
</dbReference>
<evidence type="ECO:0000256" key="2">
    <source>
        <dbReference type="ARBA" id="ARBA00010145"/>
    </source>
</evidence>
<name>A0A7G7BQR9_9ACTN</name>
<evidence type="ECO:0000256" key="1">
    <source>
        <dbReference type="ARBA" id="ARBA00004651"/>
    </source>
</evidence>
<protein>
    <recommendedName>
        <fullName evidence="11">AEC family transporter</fullName>
    </recommendedName>
</protein>
<keyword evidence="4" id="KW-1003">Cell membrane</keyword>
<sequence>MTAFGVALLLGLPEHQVLAVVLCSALPTAQNAFLYARQYGLDTALPRNSVVATTVVSMVTLSLAAWALGPAG</sequence>
<proteinExistence type="inferred from homology"/>
<dbReference type="Pfam" id="PF03547">
    <property type="entry name" value="Mem_trans"/>
    <property type="match status" value="1"/>
</dbReference>
<feature type="transmembrane region" description="Helical" evidence="8">
    <location>
        <begin position="49"/>
        <end position="69"/>
    </location>
</feature>
<dbReference type="PANTHER" id="PTHR36838">
    <property type="entry name" value="AUXIN EFFLUX CARRIER FAMILY PROTEIN"/>
    <property type="match status" value="1"/>
</dbReference>
<evidence type="ECO:0000313" key="10">
    <source>
        <dbReference type="Proteomes" id="UP000515307"/>
    </source>
</evidence>
<dbReference type="KEGG" id="sfiy:F0344_26560"/>
<keyword evidence="7 8" id="KW-0472">Membrane</keyword>
<evidence type="ECO:0000256" key="3">
    <source>
        <dbReference type="ARBA" id="ARBA00022448"/>
    </source>
</evidence>
<evidence type="ECO:0000313" key="9">
    <source>
        <dbReference type="EMBL" id="QNE77684.1"/>
    </source>
</evidence>
<dbReference type="Proteomes" id="UP000515307">
    <property type="component" value="Chromosome"/>
</dbReference>
<keyword evidence="10" id="KW-1185">Reference proteome</keyword>
<dbReference type="GO" id="GO:0005886">
    <property type="term" value="C:plasma membrane"/>
    <property type="evidence" value="ECO:0007669"/>
    <property type="project" value="UniProtKB-SubCell"/>
</dbReference>
<comment type="similarity">
    <text evidence="2">Belongs to the auxin efflux carrier (TC 2.A.69) family.</text>
</comment>
<dbReference type="PANTHER" id="PTHR36838:SF3">
    <property type="entry name" value="TRANSPORTER AUXIN EFFLUX CARRIER EC FAMILY"/>
    <property type="match status" value="1"/>
</dbReference>
<evidence type="ECO:0000256" key="4">
    <source>
        <dbReference type="ARBA" id="ARBA00022475"/>
    </source>
</evidence>
<keyword evidence="6 8" id="KW-1133">Transmembrane helix</keyword>
<organism evidence="9 10">
    <name type="scientific">Streptomyces finlayi</name>
    <dbReference type="NCBI Taxonomy" id="67296"/>
    <lineage>
        <taxon>Bacteria</taxon>
        <taxon>Bacillati</taxon>
        <taxon>Actinomycetota</taxon>
        <taxon>Actinomycetes</taxon>
        <taxon>Kitasatosporales</taxon>
        <taxon>Streptomycetaceae</taxon>
        <taxon>Streptomyces</taxon>
    </lineage>
</organism>
<evidence type="ECO:0000256" key="6">
    <source>
        <dbReference type="ARBA" id="ARBA00022989"/>
    </source>
</evidence>
<dbReference type="RefSeq" id="WP_185302902.1">
    <property type="nucleotide sequence ID" value="NZ_CP045702.1"/>
</dbReference>
<reference evidence="10" key="1">
    <citation type="submission" date="2019-10" db="EMBL/GenBank/DDBJ databases">
        <title>Antimicrobial potential of Antarctic Bacteria.</title>
        <authorList>
            <person name="Benaud N."/>
            <person name="Edwards R.J."/>
            <person name="Ferrari B.C."/>
        </authorList>
    </citation>
    <scope>NUCLEOTIDE SEQUENCE [LARGE SCALE GENOMIC DNA]</scope>
    <source>
        <strain evidence="10">NBSH44</strain>
    </source>
</reference>
<keyword evidence="5 8" id="KW-0812">Transmembrane</keyword>
<evidence type="ECO:0008006" key="11">
    <source>
        <dbReference type="Google" id="ProtNLM"/>
    </source>
</evidence>
<evidence type="ECO:0000256" key="7">
    <source>
        <dbReference type="ARBA" id="ARBA00023136"/>
    </source>
</evidence>
<dbReference type="AlphaFoldDB" id="A0A7G7BQR9"/>
<accession>A0A7G7BQR9</accession>
<gene>
    <name evidence="9" type="ORF">F0344_26560</name>
</gene>
<dbReference type="InterPro" id="IPR004776">
    <property type="entry name" value="Mem_transp_PIN-like"/>
</dbReference>
<comment type="subcellular location">
    <subcellularLocation>
        <location evidence="1">Cell membrane</location>
        <topology evidence="1">Multi-pass membrane protein</topology>
    </subcellularLocation>
</comment>